<proteinExistence type="predicted"/>
<dbReference type="RefSeq" id="WP_213819570.1">
    <property type="nucleotide sequence ID" value="NZ_JAAMFI010000001.1"/>
</dbReference>
<feature type="domain" description="IrrE N-terminal-like" evidence="1">
    <location>
        <begin position="51"/>
        <end position="170"/>
    </location>
</feature>
<reference evidence="2 3" key="1">
    <citation type="submission" date="2020-02" db="EMBL/GenBank/DDBJ databases">
        <title>Fructobacillus sp. isolated from paper mulberry of Taiwan.</title>
        <authorList>
            <person name="Lin S.-T."/>
        </authorList>
    </citation>
    <scope>NUCLEOTIDE SEQUENCE [LARGE SCALE GENOMIC DNA]</scope>
    <source>
        <strain evidence="2 3">M1-10</strain>
    </source>
</reference>
<sequence>MSNYEEVIKKADSYSKIFQTKYMGSKDLSQYALSMQADSFANVVIDEIGHVDFFKFNNEDLLGFAFSDEYESTIVINERLHYKNQDVRLGFTIAHEIGHVVLGHPISKTFTISESLYDETNHYEFEANTFAANLLLPFNVFCRQINKGFHLKQISAASKISKSVVTNRIKSILSRRFLLSEEDVNFIYEEYAQCNNKYSVKKSMLHRMLDQYNMLYSVQQQSSLYVRLQQFGNTIANDVLHFHNSIYNQEELA</sequence>
<dbReference type="Gene3D" id="1.10.10.2910">
    <property type="match status" value="1"/>
</dbReference>
<dbReference type="Pfam" id="PF06114">
    <property type="entry name" value="Peptidase_M78"/>
    <property type="match status" value="1"/>
</dbReference>
<evidence type="ECO:0000313" key="3">
    <source>
        <dbReference type="Proteomes" id="UP001519418"/>
    </source>
</evidence>
<accession>A0ABS5QQ75</accession>
<dbReference type="InterPro" id="IPR052345">
    <property type="entry name" value="Rad_response_metalloprotease"/>
</dbReference>
<gene>
    <name evidence="2" type="ORF">G6R27_02865</name>
</gene>
<dbReference type="PANTHER" id="PTHR43236:SF2">
    <property type="entry name" value="BLL0069 PROTEIN"/>
    <property type="match status" value="1"/>
</dbReference>
<keyword evidence="3" id="KW-1185">Reference proteome</keyword>
<dbReference type="PANTHER" id="PTHR43236">
    <property type="entry name" value="ANTITOXIN HIGA1"/>
    <property type="match status" value="1"/>
</dbReference>
<evidence type="ECO:0000259" key="1">
    <source>
        <dbReference type="Pfam" id="PF06114"/>
    </source>
</evidence>
<dbReference type="Proteomes" id="UP001519418">
    <property type="component" value="Unassembled WGS sequence"/>
</dbReference>
<name>A0ABS5QQ75_9LACO</name>
<organism evidence="2 3">
    <name type="scientific">Fructobacillus papyriferae</name>
    <dbReference type="NCBI Taxonomy" id="2713171"/>
    <lineage>
        <taxon>Bacteria</taxon>
        <taxon>Bacillati</taxon>
        <taxon>Bacillota</taxon>
        <taxon>Bacilli</taxon>
        <taxon>Lactobacillales</taxon>
        <taxon>Lactobacillaceae</taxon>
        <taxon>Fructobacillus</taxon>
    </lineage>
</organism>
<comment type="caution">
    <text evidence="2">The sequence shown here is derived from an EMBL/GenBank/DDBJ whole genome shotgun (WGS) entry which is preliminary data.</text>
</comment>
<dbReference type="InterPro" id="IPR010359">
    <property type="entry name" value="IrrE_HExxH"/>
</dbReference>
<protein>
    <submittedName>
        <fullName evidence="2">ImmA/IrrE family metallo-endopeptidase</fullName>
    </submittedName>
</protein>
<dbReference type="EMBL" id="JAAMFI010000001">
    <property type="protein sequence ID" value="MBS9334982.1"/>
    <property type="molecule type" value="Genomic_DNA"/>
</dbReference>
<evidence type="ECO:0000313" key="2">
    <source>
        <dbReference type="EMBL" id="MBS9334982.1"/>
    </source>
</evidence>